<dbReference type="GO" id="GO:0015627">
    <property type="term" value="C:type II protein secretion system complex"/>
    <property type="evidence" value="ECO:0007669"/>
    <property type="project" value="TreeGrafter"/>
</dbReference>
<proteinExistence type="inferred from homology"/>
<dbReference type="InterPro" id="IPR007055">
    <property type="entry name" value="BON_dom"/>
</dbReference>
<dbReference type="InterPro" id="IPR050810">
    <property type="entry name" value="Bact_Secretion_Sys_Channel"/>
</dbReference>
<evidence type="ECO:0000256" key="2">
    <source>
        <dbReference type="SAM" id="SignalP"/>
    </source>
</evidence>
<organism evidence="4 5">
    <name type="scientific">Sphingosinicella soli</name>
    <dbReference type="NCBI Taxonomy" id="333708"/>
    <lineage>
        <taxon>Bacteria</taxon>
        <taxon>Pseudomonadati</taxon>
        <taxon>Pseudomonadota</taxon>
        <taxon>Alphaproteobacteria</taxon>
        <taxon>Sphingomonadales</taxon>
        <taxon>Sphingosinicellaceae</taxon>
        <taxon>Sphingosinicella</taxon>
    </lineage>
</organism>
<accession>A0A7W7AZ40</accession>
<evidence type="ECO:0000259" key="3">
    <source>
        <dbReference type="PROSITE" id="PS50914"/>
    </source>
</evidence>
<name>A0A7W7AZ40_9SPHN</name>
<comment type="similarity">
    <text evidence="1">Belongs to the bacterial secretin family.</text>
</comment>
<evidence type="ECO:0000313" key="5">
    <source>
        <dbReference type="Proteomes" id="UP000566324"/>
    </source>
</evidence>
<protein>
    <submittedName>
        <fullName evidence="4">Pilus assembly protein CpaC</fullName>
    </submittedName>
</protein>
<feature type="domain" description="BON" evidence="3">
    <location>
        <begin position="100"/>
        <end position="170"/>
    </location>
</feature>
<dbReference type="PANTHER" id="PTHR30332">
    <property type="entry name" value="PROBABLE GENERAL SECRETION PATHWAY PROTEIN D"/>
    <property type="match status" value="1"/>
</dbReference>
<dbReference type="Pfam" id="PF00263">
    <property type="entry name" value="Secretin"/>
    <property type="match status" value="1"/>
</dbReference>
<keyword evidence="2" id="KW-0732">Signal</keyword>
<dbReference type="PANTHER" id="PTHR30332:SF17">
    <property type="entry name" value="TYPE IV PILIATION SYSTEM PROTEIN DR_0774-RELATED"/>
    <property type="match status" value="1"/>
</dbReference>
<dbReference type="InterPro" id="IPR032789">
    <property type="entry name" value="T2SS-T3SS_pil_N"/>
</dbReference>
<feature type="chain" id="PRO_5030692843" evidence="2">
    <location>
        <begin position="27"/>
        <end position="472"/>
    </location>
</feature>
<gene>
    <name evidence="4" type="ORF">GGQ98_000607</name>
</gene>
<dbReference type="GO" id="GO:0009306">
    <property type="term" value="P:protein secretion"/>
    <property type="evidence" value="ECO:0007669"/>
    <property type="project" value="InterPro"/>
</dbReference>
<feature type="signal peptide" evidence="2">
    <location>
        <begin position="1"/>
        <end position="26"/>
    </location>
</feature>
<comment type="caution">
    <text evidence="4">The sequence shown here is derived from an EMBL/GenBank/DDBJ whole genome shotgun (WGS) entry which is preliminary data.</text>
</comment>
<dbReference type="Proteomes" id="UP000566324">
    <property type="component" value="Unassembled WGS sequence"/>
</dbReference>
<sequence length="472" mass="48982">MKLKAILCGCTAALSLAVAATPATQAQDTTITSASSSLNVGVNKGTLIRLERSMSDVFVANQKIADVQVRSDRLLYVYGVGAGETTIYATDGAGRIVYSANVRVAQNIDQIRTMLGLAMPGAAITVNSMNGMTLLTGTVANPEEVEEATRLVKTFVGEGQAIVNKLQTATPAQVNLRVKFAEVSRSLVKELGLNLTTIDNTGGFLFGMARGRGTGALTYDAAAGSWTLNQNSGSTTIGGVASLFGLDVGAAIDALEQDGLVSLLAEPNLTALSGETASFLAGGEFPIAVSDGNGGISVEFKEYGVGIAFTPTVLDGGRISLRVRPEVSELSEAGAIRLDNISIPALTTRRAETSVELGSGQSFMIAGLLRNRVGTTQEKTPLLGNLPILGALFKSDRYARDESELVIIVTPYLVKPSNTRLTLPTDGLAVPNDAERWLLGKTFKGAKAPVAEAKVAAPSAVTGAAAPGFSNN</sequence>
<dbReference type="PROSITE" id="PS50914">
    <property type="entry name" value="BON"/>
    <property type="match status" value="1"/>
</dbReference>
<dbReference type="EMBL" id="JACHNZ010000004">
    <property type="protein sequence ID" value="MBB4631002.1"/>
    <property type="molecule type" value="Genomic_DNA"/>
</dbReference>
<dbReference type="InterPro" id="IPR004846">
    <property type="entry name" value="T2SS/T3SS_dom"/>
</dbReference>
<dbReference type="InterPro" id="IPR001775">
    <property type="entry name" value="GspD/PilQ"/>
</dbReference>
<evidence type="ECO:0000313" key="4">
    <source>
        <dbReference type="EMBL" id="MBB4631002.1"/>
    </source>
</evidence>
<dbReference type="PRINTS" id="PR00811">
    <property type="entry name" value="BCTERIALGSPD"/>
</dbReference>
<dbReference type="RefSeq" id="WP_184064894.1">
    <property type="nucleotide sequence ID" value="NZ_JACHNZ010000004.1"/>
</dbReference>
<reference evidence="4 5" key="1">
    <citation type="submission" date="2020-08" db="EMBL/GenBank/DDBJ databases">
        <title>Genomic Encyclopedia of Type Strains, Phase IV (KMG-IV): sequencing the most valuable type-strain genomes for metagenomic binning, comparative biology and taxonomic classification.</title>
        <authorList>
            <person name="Goeker M."/>
        </authorList>
    </citation>
    <scope>NUCLEOTIDE SEQUENCE [LARGE SCALE GENOMIC DNA]</scope>
    <source>
        <strain evidence="4 5">DSM 17328</strain>
    </source>
</reference>
<dbReference type="AlphaFoldDB" id="A0A7W7AZ40"/>
<keyword evidence="5" id="KW-1185">Reference proteome</keyword>
<dbReference type="Pfam" id="PF13629">
    <property type="entry name" value="T2SS-T3SS_pil_N"/>
    <property type="match status" value="1"/>
</dbReference>
<evidence type="ECO:0000256" key="1">
    <source>
        <dbReference type="RuleBase" id="RU004003"/>
    </source>
</evidence>